<dbReference type="SUPFAM" id="SSF109854">
    <property type="entry name" value="DinB/YfiT-like putative metalloenzymes"/>
    <property type="match status" value="1"/>
</dbReference>
<sequence length="107" mass="11255">MLTADGAGLRAEDVCLALGVGTEPEDVDLPDRPLNPEDSLAEILEAYQAECARSSAVVAGAALDDRARAADVSFTLRDALAHTIQETARHCGHLDLLRESIDGQAGE</sequence>
<dbReference type="AlphaFoldDB" id="A0A1C5GBE7"/>
<dbReference type="Proteomes" id="UP000198251">
    <property type="component" value="Chromosome I"/>
</dbReference>
<name>A0A1C5GBE7_MICEH</name>
<evidence type="ECO:0008006" key="3">
    <source>
        <dbReference type="Google" id="ProtNLM"/>
    </source>
</evidence>
<evidence type="ECO:0000313" key="2">
    <source>
        <dbReference type="Proteomes" id="UP000198251"/>
    </source>
</evidence>
<dbReference type="InterPro" id="IPR034660">
    <property type="entry name" value="DinB/YfiT-like"/>
</dbReference>
<gene>
    <name evidence="1" type="ORF">GA0070610_3289</name>
</gene>
<proteinExistence type="predicted"/>
<dbReference type="RefSeq" id="WP_157747168.1">
    <property type="nucleotide sequence ID" value="NZ_JBEZES010000023.1"/>
</dbReference>
<dbReference type="GeneID" id="95803040"/>
<dbReference type="Pfam" id="PF04978">
    <property type="entry name" value="MST"/>
    <property type="match status" value="1"/>
</dbReference>
<keyword evidence="2" id="KW-1185">Reference proteome</keyword>
<dbReference type="EMBL" id="LT607733">
    <property type="protein sequence ID" value="SCG16988.1"/>
    <property type="molecule type" value="Genomic_DNA"/>
</dbReference>
<organism evidence="1 2">
    <name type="scientific">Micromonospora echinofusca</name>
    <dbReference type="NCBI Taxonomy" id="47858"/>
    <lineage>
        <taxon>Bacteria</taxon>
        <taxon>Bacillati</taxon>
        <taxon>Actinomycetota</taxon>
        <taxon>Actinomycetes</taxon>
        <taxon>Micromonosporales</taxon>
        <taxon>Micromonosporaceae</taxon>
        <taxon>Micromonospora</taxon>
    </lineage>
</organism>
<accession>A0A1C5GBE7</accession>
<reference evidence="1" key="1">
    <citation type="submission" date="2016-06" db="EMBL/GenBank/DDBJ databases">
        <authorList>
            <person name="Kjaerup R.B."/>
            <person name="Dalgaard T.S."/>
            <person name="Juul-Madsen H.R."/>
        </authorList>
    </citation>
    <scope>NUCLEOTIDE SEQUENCE [LARGE SCALE GENOMIC DNA]</scope>
    <source>
        <strain evidence="1">DSM 43913</strain>
    </source>
</reference>
<dbReference type="InterPro" id="IPR007061">
    <property type="entry name" value="MST-like"/>
</dbReference>
<protein>
    <recommendedName>
        <fullName evidence="3">DUF664 domain-containing protein</fullName>
    </recommendedName>
</protein>
<evidence type="ECO:0000313" key="1">
    <source>
        <dbReference type="EMBL" id="SCG16988.1"/>
    </source>
</evidence>
<dbReference type="Gene3D" id="1.20.120.450">
    <property type="entry name" value="dinb family like domain"/>
    <property type="match status" value="1"/>
</dbReference>